<dbReference type="EMBL" id="CP075896">
    <property type="protein sequence ID" value="QWB25328.1"/>
    <property type="molecule type" value="Genomic_DNA"/>
</dbReference>
<dbReference type="CDD" id="cd00093">
    <property type="entry name" value="HTH_XRE"/>
    <property type="match status" value="1"/>
</dbReference>
<name>A0ABX8FVW1_9ACTN</name>
<dbReference type="SMART" id="SM00530">
    <property type="entry name" value="HTH_XRE"/>
    <property type="match status" value="1"/>
</dbReference>
<dbReference type="PROSITE" id="PS50943">
    <property type="entry name" value="HTH_CROC1"/>
    <property type="match status" value="1"/>
</dbReference>
<dbReference type="InterPro" id="IPR001387">
    <property type="entry name" value="Cro/C1-type_HTH"/>
</dbReference>
<organism evidence="2 3">
    <name type="scientific">Streptomyces koelreuteriae</name>
    <dbReference type="NCBI Taxonomy" id="2838015"/>
    <lineage>
        <taxon>Bacteria</taxon>
        <taxon>Bacillati</taxon>
        <taxon>Actinomycetota</taxon>
        <taxon>Actinomycetes</taxon>
        <taxon>Kitasatosporales</taxon>
        <taxon>Streptomycetaceae</taxon>
        <taxon>Streptomyces</taxon>
    </lineage>
</organism>
<feature type="domain" description="HTH cro/C1-type" evidence="1">
    <location>
        <begin position="24"/>
        <end position="65"/>
    </location>
</feature>
<protein>
    <submittedName>
        <fullName evidence="2">Helix-turn-helix domain-containing protein</fullName>
    </submittedName>
</protein>
<gene>
    <name evidence="2" type="ORF">KJK29_23715</name>
</gene>
<dbReference type="Pfam" id="PF01381">
    <property type="entry name" value="HTH_3"/>
    <property type="match status" value="1"/>
</dbReference>
<dbReference type="RefSeq" id="WP_215121141.1">
    <property type="nucleotide sequence ID" value="NZ_CP075896.1"/>
</dbReference>
<sequence length="71" mass="7621">MNPPTPPTEYSEAFGPWLGRQLRRAGMSQADLADQLGTTRATVSAWITGRAQPHAETRARIAAALATTKPC</sequence>
<dbReference type="Gene3D" id="1.10.260.40">
    <property type="entry name" value="lambda repressor-like DNA-binding domains"/>
    <property type="match status" value="1"/>
</dbReference>
<dbReference type="Proteomes" id="UP000679629">
    <property type="component" value="Chromosome"/>
</dbReference>
<dbReference type="SUPFAM" id="SSF47413">
    <property type="entry name" value="lambda repressor-like DNA-binding domains"/>
    <property type="match status" value="1"/>
</dbReference>
<evidence type="ECO:0000313" key="3">
    <source>
        <dbReference type="Proteomes" id="UP000679629"/>
    </source>
</evidence>
<evidence type="ECO:0000313" key="2">
    <source>
        <dbReference type="EMBL" id="QWB25328.1"/>
    </source>
</evidence>
<reference evidence="3" key="1">
    <citation type="submission" date="2021-05" db="EMBL/GenBank/DDBJ databases">
        <title>Direct Submission.</title>
        <authorList>
            <person name="Li K."/>
            <person name="Gao J."/>
        </authorList>
    </citation>
    <scope>NUCLEOTIDE SEQUENCE [LARGE SCALE GENOMIC DNA]</scope>
    <source>
        <strain evidence="3">MG62</strain>
    </source>
</reference>
<keyword evidence="3" id="KW-1185">Reference proteome</keyword>
<dbReference type="InterPro" id="IPR010982">
    <property type="entry name" value="Lambda_DNA-bd_dom_sf"/>
</dbReference>
<evidence type="ECO:0000259" key="1">
    <source>
        <dbReference type="PROSITE" id="PS50943"/>
    </source>
</evidence>
<proteinExistence type="predicted"/>
<accession>A0ABX8FVW1</accession>